<protein>
    <submittedName>
        <fullName evidence="2">Uncharacterized protein</fullName>
    </submittedName>
</protein>
<sequence>MTQEARGSENPRVQFGLNPNTTRPGQGGVRRPDLGRDQRREETQFKHYARERKAIRQEEAERRREETQFKHYARERKAIRQEEAERRRIEAQFNRYTGVEKANARAEKAERRRIEAQFNRYTGVEKANARAEKANADHDQPRPLEAPVPFRLQPQVVPQRLSLFESKSDEVDK</sequence>
<feature type="region of interest" description="Disordered" evidence="1">
    <location>
        <begin position="123"/>
        <end position="152"/>
    </location>
</feature>
<feature type="compositionally biased region" description="Basic and acidic residues" evidence="1">
    <location>
        <begin position="30"/>
        <end position="45"/>
    </location>
</feature>
<keyword evidence="3" id="KW-1185">Reference proteome</keyword>
<evidence type="ECO:0000313" key="3">
    <source>
        <dbReference type="Proteomes" id="UP000287224"/>
    </source>
</evidence>
<reference evidence="3" key="1">
    <citation type="submission" date="2018-12" db="EMBL/GenBank/DDBJ databases">
        <title>Tengunoibacter tsumagoiensis gen. nov., sp. nov., Dictyobacter kobayashii sp. nov., D. alpinus sp. nov., and D. joshuensis sp. nov. and description of Dictyobacteraceae fam. nov. within the order Ktedonobacterales isolated from Tengu-no-mugimeshi.</title>
        <authorList>
            <person name="Wang C.M."/>
            <person name="Zheng Y."/>
            <person name="Sakai Y."/>
            <person name="Toyoda A."/>
            <person name="Minakuchi Y."/>
            <person name="Abe K."/>
            <person name="Yokota A."/>
            <person name="Yabe S."/>
        </authorList>
    </citation>
    <scope>NUCLEOTIDE SEQUENCE [LARGE SCALE GENOMIC DNA]</scope>
    <source>
        <strain evidence="3">S-27</strain>
    </source>
</reference>
<comment type="caution">
    <text evidence="2">The sequence shown here is derived from an EMBL/GenBank/DDBJ whole genome shotgun (WGS) entry which is preliminary data.</text>
</comment>
<feature type="compositionally biased region" description="Basic and acidic residues" evidence="1">
    <location>
        <begin position="127"/>
        <end position="142"/>
    </location>
</feature>
<organism evidence="2 3">
    <name type="scientific">Dictyobacter aurantiacus</name>
    <dbReference type="NCBI Taxonomy" id="1936993"/>
    <lineage>
        <taxon>Bacteria</taxon>
        <taxon>Bacillati</taxon>
        <taxon>Chloroflexota</taxon>
        <taxon>Ktedonobacteria</taxon>
        <taxon>Ktedonobacterales</taxon>
        <taxon>Dictyobacteraceae</taxon>
        <taxon>Dictyobacter</taxon>
    </lineage>
</organism>
<dbReference type="AlphaFoldDB" id="A0A401Z9M4"/>
<feature type="compositionally biased region" description="Basic and acidic residues" evidence="1">
    <location>
        <begin position="51"/>
        <end position="68"/>
    </location>
</feature>
<dbReference type="RefSeq" id="WP_126594776.1">
    <property type="nucleotide sequence ID" value="NZ_BIFQ01000001.1"/>
</dbReference>
<evidence type="ECO:0000313" key="2">
    <source>
        <dbReference type="EMBL" id="GCE03508.1"/>
    </source>
</evidence>
<name>A0A401Z9M4_9CHLR</name>
<accession>A0A401Z9M4</accession>
<evidence type="ECO:0000256" key="1">
    <source>
        <dbReference type="SAM" id="MobiDB-lite"/>
    </source>
</evidence>
<gene>
    <name evidence="2" type="ORF">KDAU_08370</name>
</gene>
<dbReference type="EMBL" id="BIFQ01000001">
    <property type="protein sequence ID" value="GCE03508.1"/>
    <property type="molecule type" value="Genomic_DNA"/>
</dbReference>
<proteinExistence type="predicted"/>
<feature type="region of interest" description="Disordered" evidence="1">
    <location>
        <begin position="1"/>
        <end position="68"/>
    </location>
</feature>
<dbReference type="Proteomes" id="UP000287224">
    <property type="component" value="Unassembled WGS sequence"/>
</dbReference>